<comment type="subcellular location">
    <subcellularLocation>
        <location evidence="11 12">Cell membrane</location>
        <topology evidence="11 12">Multi-pass membrane protein</topology>
    </subcellularLocation>
    <subcellularLocation>
        <location evidence="1">Membrane</location>
        <topology evidence="1">Multi-pass membrane protein</topology>
    </subcellularLocation>
</comment>
<evidence type="ECO:0000256" key="5">
    <source>
        <dbReference type="ARBA" id="ARBA00022692"/>
    </source>
</evidence>
<dbReference type="RefSeq" id="WP_377561460.1">
    <property type="nucleotide sequence ID" value="NZ_JBHTJZ010000002.1"/>
</dbReference>
<keyword evidence="4 11" id="KW-0138">CF(0)</keyword>
<evidence type="ECO:0000256" key="1">
    <source>
        <dbReference type="ARBA" id="ARBA00004141"/>
    </source>
</evidence>
<evidence type="ECO:0000256" key="8">
    <source>
        <dbReference type="ARBA" id="ARBA00023065"/>
    </source>
</evidence>
<keyword evidence="11" id="KW-1003">Cell membrane</keyword>
<keyword evidence="14" id="KW-1185">Reference proteome</keyword>
<gene>
    <name evidence="11 13" type="primary">atpB</name>
    <name evidence="13" type="ORF">ACFQ2I_00405</name>
</gene>
<sequence length="266" mass="29664">MHLFPIVNIMGIDFDLSAIIAILVSVTITFVIARLAVRNLSVDNPSKMQNFMEWVVEFIHSTIASSMPVQKAKAYISLGMTLIMFIFISNLLGLPFMVVTDATQPYPWIGVTEQYLADHGGTAHIAWWKSPTADLGVTAGLAIVVFVLVHYLGIKLNRKHYFQHYLHPYPVFFPVNVIETLAKPLTLALRLYANILAGEILISTILKLSYIGIPFMMAWQGFSIFVGAIQAFLFTVLTMVYISQATIHDDHEEVEPVKAGVEHAKA</sequence>
<keyword evidence="9 11" id="KW-0472">Membrane</keyword>
<dbReference type="CDD" id="cd00310">
    <property type="entry name" value="ATP-synt_Fo_a_6"/>
    <property type="match status" value="1"/>
</dbReference>
<dbReference type="PRINTS" id="PR00123">
    <property type="entry name" value="ATPASEA"/>
</dbReference>
<feature type="transmembrane region" description="Helical" evidence="11">
    <location>
        <begin position="135"/>
        <end position="154"/>
    </location>
</feature>
<dbReference type="PROSITE" id="PS00449">
    <property type="entry name" value="ATPASE_A"/>
    <property type="match status" value="1"/>
</dbReference>
<evidence type="ECO:0000313" key="14">
    <source>
        <dbReference type="Proteomes" id="UP001596989"/>
    </source>
</evidence>
<accession>A0ABW3HK10</accession>
<evidence type="ECO:0000256" key="9">
    <source>
        <dbReference type="ARBA" id="ARBA00023136"/>
    </source>
</evidence>
<evidence type="ECO:0000256" key="7">
    <source>
        <dbReference type="ARBA" id="ARBA00022989"/>
    </source>
</evidence>
<evidence type="ECO:0000256" key="4">
    <source>
        <dbReference type="ARBA" id="ARBA00022547"/>
    </source>
</evidence>
<feature type="transmembrane region" description="Helical" evidence="11">
    <location>
        <begin position="75"/>
        <end position="98"/>
    </location>
</feature>
<evidence type="ECO:0000256" key="10">
    <source>
        <dbReference type="ARBA" id="ARBA00023310"/>
    </source>
</evidence>
<comment type="caution">
    <text evidence="13">The sequence shown here is derived from an EMBL/GenBank/DDBJ whole genome shotgun (WGS) entry which is preliminary data.</text>
</comment>
<evidence type="ECO:0000313" key="13">
    <source>
        <dbReference type="EMBL" id="MFD0957853.1"/>
    </source>
</evidence>
<name>A0ABW3HK10_9BACL</name>
<protein>
    <recommendedName>
        <fullName evidence="11 12">ATP synthase subunit a</fullName>
    </recommendedName>
    <alternativeName>
        <fullName evidence="11">ATP synthase F0 sector subunit a</fullName>
    </alternativeName>
    <alternativeName>
        <fullName evidence="11">F-ATPase subunit 6</fullName>
    </alternativeName>
</protein>
<dbReference type="NCBIfam" id="TIGR01131">
    <property type="entry name" value="ATP_synt_6_or_A"/>
    <property type="match status" value="1"/>
</dbReference>
<organism evidence="13 14">
    <name type="scientific">Paenibacillus chungangensis</name>
    <dbReference type="NCBI Taxonomy" id="696535"/>
    <lineage>
        <taxon>Bacteria</taxon>
        <taxon>Bacillati</taxon>
        <taxon>Bacillota</taxon>
        <taxon>Bacilli</taxon>
        <taxon>Bacillales</taxon>
        <taxon>Paenibacillaceae</taxon>
        <taxon>Paenibacillus</taxon>
    </lineage>
</organism>
<dbReference type="Proteomes" id="UP001596989">
    <property type="component" value="Unassembled WGS sequence"/>
</dbReference>
<keyword evidence="7 11" id="KW-1133">Transmembrane helix</keyword>
<feature type="transmembrane region" description="Helical" evidence="11">
    <location>
        <begin position="219"/>
        <end position="242"/>
    </location>
</feature>
<proteinExistence type="inferred from homology"/>
<keyword evidence="6 11" id="KW-0375">Hydrogen ion transport</keyword>
<evidence type="ECO:0000256" key="11">
    <source>
        <dbReference type="HAMAP-Rule" id="MF_01393"/>
    </source>
</evidence>
<evidence type="ECO:0000256" key="6">
    <source>
        <dbReference type="ARBA" id="ARBA00022781"/>
    </source>
</evidence>
<dbReference type="Gene3D" id="1.20.120.220">
    <property type="entry name" value="ATP synthase, F0 complex, subunit A"/>
    <property type="match status" value="1"/>
</dbReference>
<dbReference type="SUPFAM" id="SSF81336">
    <property type="entry name" value="F1F0 ATP synthase subunit A"/>
    <property type="match status" value="1"/>
</dbReference>
<keyword evidence="5 11" id="KW-0812">Transmembrane</keyword>
<dbReference type="PANTHER" id="PTHR42823">
    <property type="entry name" value="ATP SYNTHASE SUBUNIT A, CHLOROPLASTIC"/>
    <property type="match status" value="1"/>
</dbReference>
<evidence type="ECO:0000256" key="3">
    <source>
        <dbReference type="ARBA" id="ARBA00022448"/>
    </source>
</evidence>
<reference evidence="14" key="1">
    <citation type="journal article" date="2019" name="Int. J. Syst. Evol. Microbiol.">
        <title>The Global Catalogue of Microorganisms (GCM) 10K type strain sequencing project: providing services to taxonomists for standard genome sequencing and annotation.</title>
        <authorList>
            <consortium name="The Broad Institute Genomics Platform"/>
            <consortium name="The Broad Institute Genome Sequencing Center for Infectious Disease"/>
            <person name="Wu L."/>
            <person name="Ma J."/>
        </authorList>
    </citation>
    <scope>NUCLEOTIDE SEQUENCE [LARGE SCALE GENOMIC DNA]</scope>
    <source>
        <strain evidence="14">CCUG 59129</strain>
    </source>
</reference>
<feature type="transmembrane region" description="Helical" evidence="11">
    <location>
        <begin position="191"/>
        <end position="213"/>
    </location>
</feature>
<dbReference type="InterPro" id="IPR023011">
    <property type="entry name" value="ATP_synth_F0_asu_AS"/>
</dbReference>
<dbReference type="PANTHER" id="PTHR42823:SF3">
    <property type="entry name" value="ATP SYNTHASE SUBUNIT A, CHLOROPLASTIC"/>
    <property type="match status" value="1"/>
</dbReference>
<dbReference type="HAMAP" id="MF_01393">
    <property type="entry name" value="ATP_synth_a_bact"/>
    <property type="match status" value="1"/>
</dbReference>
<keyword evidence="8 11" id="KW-0406">Ion transport</keyword>
<comment type="function">
    <text evidence="11 12">Key component of the proton channel; it plays a direct role in the translocation of protons across the membrane.</text>
</comment>
<feature type="transmembrane region" description="Helical" evidence="11">
    <location>
        <begin position="16"/>
        <end position="37"/>
    </location>
</feature>
<evidence type="ECO:0000256" key="12">
    <source>
        <dbReference type="RuleBase" id="RU000483"/>
    </source>
</evidence>
<keyword evidence="10 11" id="KW-0066">ATP synthesis</keyword>
<evidence type="ECO:0000256" key="2">
    <source>
        <dbReference type="ARBA" id="ARBA00006810"/>
    </source>
</evidence>
<dbReference type="EMBL" id="JBHTJZ010000002">
    <property type="protein sequence ID" value="MFD0957853.1"/>
    <property type="molecule type" value="Genomic_DNA"/>
</dbReference>
<dbReference type="Pfam" id="PF00119">
    <property type="entry name" value="ATP-synt_A"/>
    <property type="match status" value="1"/>
</dbReference>
<dbReference type="InterPro" id="IPR045082">
    <property type="entry name" value="ATP_syn_F0_a_bact/chloroplast"/>
</dbReference>
<dbReference type="InterPro" id="IPR000568">
    <property type="entry name" value="ATP_synth_F0_asu"/>
</dbReference>
<comment type="similarity">
    <text evidence="2 11 12">Belongs to the ATPase A chain family.</text>
</comment>
<dbReference type="InterPro" id="IPR035908">
    <property type="entry name" value="F0_ATP_A_sf"/>
</dbReference>
<keyword evidence="3 11" id="KW-0813">Transport</keyword>